<evidence type="ECO:0000313" key="2">
    <source>
        <dbReference type="Proteomes" id="UP000621859"/>
    </source>
</evidence>
<proteinExistence type="predicted"/>
<dbReference type="RefSeq" id="WP_188687952.1">
    <property type="nucleotide sequence ID" value="NZ_BMLY01000001.1"/>
</dbReference>
<name>A0ABQ2PGF1_9NEIS</name>
<comment type="caution">
    <text evidence="1">The sequence shown here is derived from an EMBL/GenBank/DDBJ whole genome shotgun (WGS) entry which is preliminary data.</text>
</comment>
<sequence length="78" mass="8951">MSRELVTPQQIQHWLSDRINGDRLLLDDGHHQHVSVPLKNEPDADGCNWNIATWRNPAGHEAVIDAAMREARSRFNLE</sequence>
<gene>
    <name evidence="1" type="ORF">GCM10010971_02800</name>
</gene>
<reference evidence="2" key="1">
    <citation type="journal article" date="2019" name="Int. J. Syst. Evol. Microbiol.">
        <title>The Global Catalogue of Microorganisms (GCM) 10K type strain sequencing project: providing services to taxonomists for standard genome sequencing and annotation.</title>
        <authorList>
            <consortium name="The Broad Institute Genomics Platform"/>
            <consortium name="The Broad Institute Genome Sequencing Center for Infectious Disease"/>
            <person name="Wu L."/>
            <person name="Ma J."/>
        </authorList>
    </citation>
    <scope>NUCLEOTIDE SEQUENCE [LARGE SCALE GENOMIC DNA]</scope>
    <source>
        <strain evidence="2">CGMCC 1.8860</strain>
    </source>
</reference>
<protein>
    <submittedName>
        <fullName evidence="1">Uncharacterized protein</fullName>
    </submittedName>
</protein>
<organism evidence="1 2">
    <name type="scientific">Silvimonas amylolytica</name>
    <dbReference type="NCBI Taxonomy" id="449663"/>
    <lineage>
        <taxon>Bacteria</taxon>
        <taxon>Pseudomonadati</taxon>
        <taxon>Pseudomonadota</taxon>
        <taxon>Betaproteobacteria</taxon>
        <taxon>Neisseriales</taxon>
        <taxon>Chitinibacteraceae</taxon>
        <taxon>Silvimonas</taxon>
    </lineage>
</organism>
<dbReference type="EMBL" id="BMLY01000001">
    <property type="protein sequence ID" value="GGP24461.1"/>
    <property type="molecule type" value="Genomic_DNA"/>
</dbReference>
<dbReference type="Proteomes" id="UP000621859">
    <property type="component" value="Unassembled WGS sequence"/>
</dbReference>
<accession>A0ABQ2PGF1</accession>
<keyword evidence="2" id="KW-1185">Reference proteome</keyword>
<evidence type="ECO:0000313" key="1">
    <source>
        <dbReference type="EMBL" id="GGP24461.1"/>
    </source>
</evidence>